<keyword evidence="2" id="KW-0560">Oxidoreductase</keyword>
<comment type="similarity">
    <text evidence="3">Belongs to the ustYa family.</text>
</comment>
<dbReference type="EMBL" id="JAKJXO020000008">
    <property type="protein sequence ID" value="KAL1601760.1"/>
    <property type="molecule type" value="Genomic_DNA"/>
</dbReference>
<proteinExistence type="inferred from homology"/>
<accession>A0ABR3RBE5</accession>
<sequence>MAAPSGHTPQVWHENHTFIGSPTTETQHAWEALIPKGKGFVEHPQIASPPKAIAAYHQIHCLHGIRIAYYTRVNELYKLQGKHSLVNQYIDNMGANVHLYHLDHCFEYLRQALICAADSNLEDLVVDDKGRAEAPGWGTERVCRDFEGLGRWSVKWRASEDETIL</sequence>
<organism evidence="4 5">
    <name type="scientific">Paraconiothyrium brasiliense</name>
    <dbReference type="NCBI Taxonomy" id="300254"/>
    <lineage>
        <taxon>Eukaryota</taxon>
        <taxon>Fungi</taxon>
        <taxon>Dikarya</taxon>
        <taxon>Ascomycota</taxon>
        <taxon>Pezizomycotina</taxon>
        <taxon>Dothideomycetes</taxon>
        <taxon>Pleosporomycetidae</taxon>
        <taxon>Pleosporales</taxon>
        <taxon>Massarineae</taxon>
        <taxon>Didymosphaeriaceae</taxon>
        <taxon>Paraconiothyrium</taxon>
    </lineage>
</organism>
<dbReference type="PANTHER" id="PTHR33365">
    <property type="entry name" value="YALI0B05434P"/>
    <property type="match status" value="1"/>
</dbReference>
<reference evidence="4 5" key="1">
    <citation type="submission" date="2024-02" db="EMBL/GenBank/DDBJ databases">
        <title>De novo assembly and annotation of 12 fungi associated with fruit tree decline syndrome in Ontario, Canada.</title>
        <authorList>
            <person name="Sulman M."/>
            <person name="Ellouze W."/>
            <person name="Ilyukhin E."/>
        </authorList>
    </citation>
    <scope>NUCLEOTIDE SEQUENCE [LARGE SCALE GENOMIC DNA]</scope>
    <source>
        <strain evidence="4 5">M42-189</strain>
    </source>
</reference>
<gene>
    <name evidence="4" type="ORF">SLS60_006675</name>
</gene>
<evidence type="ECO:0000313" key="4">
    <source>
        <dbReference type="EMBL" id="KAL1601760.1"/>
    </source>
</evidence>
<protein>
    <submittedName>
        <fullName evidence="4">Uncharacterized protein</fullName>
    </submittedName>
</protein>
<dbReference type="Proteomes" id="UP001521785">
    <property type="component" value="Unassembled WGS sequence"/>
</dbReference>
<dbReference type="InterPro" id="IPR021765">
    <property type="entry name" value="UstYa-like"/>
</dbReference>
<evidence type="ECO:0000313" key="5">
    <source>
        <dbReference type="Proteomes" id="UP001521785"/>
    </source>
</evidence>
<comment type="pathway">
    <text evidence="1">Mycotoxin biosynthesis.</text>
</comment>
<evidence type="ECO:0000256" key="2">
    <source>
        <dbReference type="ARBA" id="ARBA00023002"/>
    </source>
</evidence>
<dbReference type="Pfam" id="PF11807">
    <property type="entry name" value="UstYa"/>
    <property type="match status" value="1"/>
</dbReference>
<dbReference type="PANTHER" id="PTHR33365:SF11">
    <property type="entry name" value="TAT PATHWAY SIGNAL SEQUENCE"/>
    <property type="match status" value="1"/>
</dbReference>
<evidence type="ECO:0000256" key="1">
    <source>
        <dbReference type="ARBA" id="ARBA00004685"/>
    </source>
</evidence>
<name>A0ABR3RBE5_9PLEO</name>
<comment type="caution">
    <text evidence="4">The sequence shown here is derived from an EMBL/GenBank/DDBJ whole genome shotgun (WGS) entry which is preliminary data.</text>
</comment>
<keyword evidence="5" id="KW-1185">Reference proteome</keyword>
<evidence type="ECO:0000256" key="3">
    <source>
        <dbReference type="ARBA" id="ARBA00035112"/>
    </source>
</evidence>